<proteinExistence type="predicted"/>
<protein>
    <submittedName>
        <fullName evidence="1">Uncharacterized protein</fullName>
    </submittedName>
</protein>
<sequence>MTTTLSEASSDGAAVVEARFWRMRWELTYLLRCAPGQDTSMMPGAWWRGVVERPKGVSDNAPI</sequence>
<evidence type="ECO:0000313" key="2">
    <source>
        <dbReference type="Proteomes" id="UP000035050"/>
    </source>
</evidence>
<name>A0A0E3U8D7_9BURK</name>
<gene>
    <name evidence="1" type="ORF">MB84_22575</name>
</gene>
<accession>A0A0E3U8D7</accession>
<keyword evidence="2" id="KW-1185">Reference proteome</keyword>
<dbReference type="Proteomes" id="UP000035050">
    <property type="component" value="Chromosome"/>
</dbReference>
<evidence type="ECO:0000313" key="1">
    <source>
        <dbReference type="EMBL" id="AKC71639.1"/>
    </source>
</evidence>
<dbReference type="EMBL" id="CP011253">
    <property type="protein sequence ID" value="AKC71639.1"/>
    <property type="molecule type" value="Genomic_DNA"/>
</dbReference>
<dbReference type="PATRIC" id="fig|573737.6.peg.282"/>
<dbReference type="KEGG" id="pox:MB84_22575"/>
<dbReference type="HOGENOM" id="CLU_2881734_0_0_4"/>
<reference evidence="1" key="1">
    <citation type="submission" date="2016-06" db="EMBL/GenBank/DDBJ databases">
        <title>Pandoraea oxalativorans DSM 23570 Genome Sequencing.</title>
        <authorList>
            <person name="Ee R."/>
            <person name="Lim Y.-L."/>
            <person name="Yong D."/>
            <person name="Yin W.-F."/>
            <person name="Chan K.-G."/>
        </authorList>
    </citation>
    <scope>NUCLEOTIDE SEQUENCE</scope>
    <source>
        <strain evidence="1">DSM 23570</strain>
    </source>
</reference>
<dbReference type="AlphaFoldDB" id="A0A0E3U8D7"/>
<organism evidence="1 2">
    <name type="scientific">Pandoraea oxalativorans</name>
    <dbReference type="NCBI Taxonomy" id="573737"/>
    <lineage>
        <taxon>Bacteria</taxon>
        <taxon>Pseudomonadati</taxon>
        <taxon>Pseudomonadota</taxon>
        <taxon>Betaproteobacteria</taxon>
        <taxon>Burkholderiales</taxon>
        <taxon>Burkholderiaceae</taxon>
        <taxon>Pandoraea</taxon>
    </lineage>
</organism>